<accession>A0A1I1E2J1</accession>
<dbReference type="GO" id="GO:0004888">
    <property type="term" value="F:transmembrane signaling receptor activity"/>
    <property type="evidence" value="ECO:0007669"/>
    <property type="project" value="InterPro"/>
</dbReference>
<feature type="compositionally biased region" description="Acidic residues" evidence="5">
    <location>
        <begin position="803"/>
        <end position="815"/>
    </location>
</feature>
<organism evidence="9 10">
    <name type="scientific">Natronobacterium haloterrestre</name>
    <name type="common">Halobiforma haloterrestris</name>
    <dbReference type="NCBI Taxonomy" id="148448"/>
    <lineage>
        <taxon>Archaea</taxon>
        <taxon>Methanobacteriati</taxon>
        <taxon>Methanobacteriota</taxon>
        <taxon>Stenosarchaea group</taxon>
        <taxon>Halobacteria</taxon>
        <taxon>Halobacteriales</taxon>
        <taxon>Natrialbaceae</taxon>
        <taxon>Natronobacterium</taxon>
    </lineage>
</organism>
<feature type="domain" description="HAMP" evidence="8">
    <location>
        <begin position="342"/>
        <end position="394"/>
    </location>
</feature>
<sequence length="826" mass="88308">MGGPSGSLLAALRRLVPSAVRQRYALKFGIVLLVLGLSIGGIGFVATGAITDSVAESALEDQRDAAVREASSFDDWNERNENFVVASAGAPVVESGSEEEIGEYLGDVYYDLPDERMHALYVDAETGEILAGADYDAETLSDLEFPNADALADDLSEHEVRRTEPYAMPDALGLSAEEHPVVSYYVGVGGEDDADRALVYTFALSERLVDYTGGDTVVTILDDEGRIVADDRQLGYGNDEANASFGREYADHERFLELARSDGPGATTVEERPSGALAEPPYEFAPDGYVVGYHTTDEGWAVLVHTSEADAFGFVHTVNRFGYLLTAAGVALIGVFGVAVGRTTATSIRALSSRATAIRDGEYDVDLETGRTDEIGDLYRAIDDMRDSLVTQLEESERARERAEEARDRADEAREEAEAATKRAREARREAQERTDRLERTAADYCEVMGACADGDLTRRLEPDPESEPMAEIATTFNAMVADLERTVATIASFAGAVAETGDDVRGECVALEETGDEVTESIREIATVAERQHDRMAAMSTEIQETSATVEEIASTANSVADTSRQAASRAEEGMDAAEDVVDEMGAIEARSEAALEEIRDLEAAVDRIDEVVGTVTEIADQTSILALNASIEAANAGDGNGNADGSGFATVAEEVKALAAETKTAAGEIEELIGTVQRRTDATVGEMEAMRERVADGSETIDRSVAAFREIETDVRRADEGVQDIDEATDAIADSAAELVSMADEVTDLSDTTASEAEAILESATEQTEATASVSENVTALHRRADRLEELLAEFTTDAAGLEEADAALEGEEDGRQPPALESE</sequence>
<dbReference type="Pfam" id="PF11839">
    <property type="entry name" value="Alanine_zipper"/>
    <property type="match status" value="1"/>
</dbReference>
<dbReference type="Pfam" id="PF00015">
    <property type="entry name" value="MCPsignal"/>
    <property type="match status" value="1"/>
</dbReference>
<dbReference type="Proteomes" id="UP000199161">
    <property type="component" value="Unassembled WGS sequence"/>
</dbReference>
<evidence type="ECO:0000256" key="2">
    <source>
        <dbReference type="ARBA" id="ARBA00029447"/>
    </source>
</evidence>
<dbReference type="GO" id="GO:0016020">
    <property type="term" value="C:membrane"/>
    <property type="evidence" value="ECO:0007669"/>
    <property type="project" value="InterPro"/>
</dbReference>
<feature type="transmembrane region" description="Helical" evidence="6">
    <location>
        <begin position="24"/>
        <end position="46"/>
    </location>
</feature>
<keyword evidence="6" id="KW-0812">Transmembrane</keyword>
<feature type="region of interest" description="Disordered" evidence="5">
    <location>
        <begin position="393"/>
        <end position="436"/>
    </location>
</feature>
<evidence type="ECO:0000256" key="6">
    <source>
        <dbReference type="SAM" id="Phobius"/>
    </source>
</evidence>
<dbReference type="InterPro" id="IPR004089">
    <property type="entry name" value="MCPsignal_dom"/>
</dbReference>
<feature type="region of interest" description="Disordered" evidence="5">
    <location>
        <begin position="803"/>
        <end position="826"/>
    </location>
</feature>
<dbReference type="SUPFAM" id="SSF58104">
    <property type="entry name" value="Methyl-accepting chemotaxis protein (MCP) signaling domain"/>
    <property type="match status" value="1"/>
</dbReference>
<keyword evidence="10" id="KW-1185">Reference proteome</keyword>
<dbReference type="SMART" id="SM00304">
    <property type="entry name" value="HAMP"/>
    <property type="match status" value="2"/>
</dbReference>
<dbReference type="PANTHER" id="PTHR32089:SF112">
    <property type="entry name" value="LYSOZYME-LIKE PROTEIN-RELATED"/>
    <property type="match status" value="1"/>
</dbReference>
<keyword evidence="6" id="KW-1133">Transmembrane helix</keyword>
<gene>
    <name evidence="9" type="ORF">SAMN05444422_102152</name>
</gene>
<dbReference type="EMBL" id="FOKW01000002">
    <property type="protein sequence ID" value="SFB81287.1"/>
    <property type="molecule type" value="Genomic_DNA"/>
</dbReference>
<evidence type="ECO:0000313" key="9">
    <source>
        <dbReference type="EMBL" id="SFB81287.1"/>
    </source>
</evidence>
<dbReference type="OrthoDB" id="8523at2157"/>
<dbReference type="RefSeq" id="WP_089785835.1">
    <property type="nucleotide sequence ID" value="NZ_FOKW01000002.1"/>
</dbReference>
<evidence type="ECO:0000259" key="7">
    <source>
        <dbReference type="PROSITE" id="PS50111"/>
    </source>
</evidence>
<protein>
    <submittedName>
        <fullName evidence="9">Methyl-accepting chemotaxis protein</fullName>
    </submittedName>
</protein>
<evidence type="ECO:0000256" key="1">
    <source>
        <dbReference type="ARBA" id="ARBA00023224"/>
    </source>
</evidence>
<dbReference type="PRINTS" id="PR00260">
    <property type="entry name" value="CHEMTRNSDUCR"/>
</dbReference>
<dbReference type="Gene3D" id="6.10.250.1910">
    <property type="match status" value="1"/>
</dbReference>
<proteinExistence type="inferred from homology"/>
<feature type="transmembrane region" description="Helical" evidence="6">
    <location>
        <begin position="321"/>
        <end position="341"/>
    </location>
</feature>
<dbReference type="InterPro" id="IPR003660">
    <property type="entry name" value="HAMP_dom"/>
</dbReference>
<evidence type="ECO:0000256" key="5">
    <source>
        <dbReference type="SAM" id="MobiDB-lite"/>
    </source>
</evidence>
<dbReference type="SUPFAM" id="SSF158472">
    <property type="entry name" value="HAMP domain-like"/>
    <property type="match status" value="1"/>
</dbReference>
<dbReference type="PROSITE" id="PS50885">
    <property type="entry name" value="HAMP"/>
    <property type="match status" value="2"/>
</dbReference>
<dbReference type="InterPro" id="IPR021793">
    <property type="entry name" value="Oprl"/>
</dbReference>
<dbReference type="PROSITE" id="PS50111">
    <property type="entry name" value="CHEMOTAXIS_TRANSDUC_2"/>
    <property type="match status" value="1"/>
</dbReference>
<dbReference type="AlphaFoldDB" id="A0A1I1E2J1"/>
<dbReference type="CDD" id="cd06225">
    <property type="entry name" value="HAMP"/>
    <property type="match status" value="2"/>
</dbReference>
<dbReference type="SMART" id="SM00283">
    <property type="entry name" value="MA"/>
    <property type="match status" value="1"/>
</dbReference>
<evidence type="ECO:0000256" key="4">
    <source>
        <dbReference type="SAM" id="Coils"/>
    </source>
</evidence>
<keyword evidence="4" id="KW-0175">Coiled coil</keyword>
<dbReference type="Pfam" id="PF00672">
    <property type="entry name" value="HAMP"/>
    <property type="match status" value="1"/>
</dbReference>
<dbReference type="Gene3D" id="1.10.287.950">
    <property type="entry name" value="Methyl-accepting chemotaxis protein"/>
    <property type="match status" value="1"/>
</dbReference>
<keyword evidence="1 3" id="KW-0807">Transducer</keyword>
<dbReference type="InterPro" id="IPR004090">
    <property type="entry name" value="Chemotax_Me-accpt_rcpt"/>
</dbReference>
<evidence type="ECO:0000259" key="8">
    <source>
        <dbReference type="PROSITE" id="PS50885"/>
    </source>
</evidence>
<feature type="coiled-coil region" evidence="4">
    <location>
        <begin position="586"/>
        <end position="613"/>
    </location>
</feature>
<dbReference type="GO" id="GO:0006935">
    <property type="term" value="P:chemotaxis"/>
    <property type="evidence" value="ECO:0007669"/>
    <property type="project" value="InterPro"/>
</dbReference>
<feature type="domain" description="Methyl-accepting transducer" evidence="7">
    <location>
        <begin position="508"/>
        <end position="749"/>
    </location>
</feature>
<keyword evidence="6" id="KW-0472">Membrane</keyword>
<dbReference type="GO" id="GO:0007165">
    <property type="term" value="P:signal transduction"/>
    <property type="evidence" value="ECO:0007669"/>
    <property type="project" value="UniProtKB-KW"/>
</dbReference>
<feature type="compositionally biased region" description="Basic and acidic residues" evidence="5">
    <location>
        <begin position="395"/>
        <end position="436"/>
    </location>
</feature>
<dbReference type="CDD" id="cd11386">
    <property type="entry name" value="MCP_signal"/>
    <property type="match status" value="1"/>
</dbReference>
<evidence type="ECO:0000256" key="3">
    <source>
        <dbReference type="PROSITE-ProRule" id="PRU00284"/>
    </source>
</evidence>
<name>A0A1I1E2J1_NATHA</name>
<dbReference type="PANTHER" id="PTHR32089">
    <property type="entry name" value="METHYL-ACCEPTING CHEMOTAXIS PROTEIN MCPB"/>
    <property type="match status" value="1"/>
</dbReference>
<comment type="similarity">
    <text evidence="2">Belongs to the methyl-accepting chemotaxis (MCP) protein family.</text>
</comment>
<feature type="domain" description="HAMP" evidence="8">
    <location>
        <begin position="447"/>
        <end position="489"/>
    </location>
</feature>
<reference evidence="10" key="1">
    <citation type="submission" date="2016-10" db="EMBL/GenBank/DDBJ databases">
        <authorList>
            <person name="Varghese N."/>
            <person name="Submissions S."/>
        </authorList>
    </citation>
    <scope>NUCLEOTIDE SEQUENCE [LARGE SCALE GENOMIC DNA]</scope>
    <source>
        <strain evidence="10">DSM 13078</strain>
    </source>
</reference>
<evidence type="ECO:0000313" key="10">
    <source>
        <dbReference type="Proteomes" id="UP000199161"/>
    </source>
</evidence>